<feature type="compositionally biased region" description="Basic and acidic residues" evidence="15">
    <location>
        <begin position="213"/>
        <end position="228"/>
    </location>
</feature>
<feature type="transmembrane region" description="Helical" evidence="14">
    <location>
        <begin position="40"/>
        <end position="59"/>
    </location>
</feature>
<keyword evidence="9 14" id="KW-0443">Lipid metabolism</keyword>
<evidence type="ECO:0000256" key="10">
    <source>
        <dbReference type="ARBA" id="ARBA00023136"/>
    </source>
</evidence>
<evidence type="ECO:0000256" key="12">
    <source>
        <dbReference type="ARBA" id="ARBA00023239"/>
    </source>
</evidence>
<evidence type="ECO:0000256" key="14">
    <source>
        <dbReference type="RuleBase" id="RU363109"/>
    </source>
</evidence>
<evidence type="ECO:0000256" key="8">
    <source>
        <dbReference type="ARBA" id="ARBA00022989"/>
    </source>
</evidence>
<feature type="compositionally biased region" description="Low complexity" evidence="15">
    <location>
        <begin position="78"/>
        <end position="101"/>
    </location>
</feature>
<dbReference type="STRING" id="1296121.A0A1A5ZY16"/>
<dbReference type="InterPro" id="IPR007482">
    <property type="entry name" value="Tyr_Pase-like_PTPLA"/>
</dbReference>
<name>A0A1A5ZY16_9TREE</name>
<comment type="catalytic activity">
    <reaction evidence="13 14">
        <text>a very-long-chain (3R)-3-hydroxyacyl-CoA = a very-long-chain (2E)-enoyl-CoA + H2O</text>
        <dbReference type="Rhea" id="RHEA:45812"/>
        <dbReference type="ChEBI" id="CHEBI:15377"/>
        <dbReference type="ChEBI" id="CHEBI:83728"/>
        <dbReference type="ChEBI" id="CHEBI:85440"/>
        <dbReference type="EC" id="4.2.1.134"/>
    </reaction>
</comment>
<dbReference type="PANTHER" id="PTHR11035:SF3">
    <property type="entry name" value="VERY-LONG-CHAIN (3R)-3-HYDROXYACYL-COA DEHYDRATASE"/>
    <property type="match status" value="1"/>
</dbReference>
<organism evidence="16">
    <name type="scientific">Kwoniella dejecticola CBS 10117</name>
    <dbReference type="NCBI Taxonomy" id="1296121"/>
    <lineage>
        <taxon>Eukaryota</taxon>
        <taxon>Fungi</taxon>
        <taxon>Dikarya</taxon>
        <taxon>Basidiomycota</taxon>
        <taxon>Agaricomycotina</taxon>
        <taxon>Tremellomycetes</taxon>
        <taxon>Tremellales</taxon>
        <taxon>Cryptococcaceae</taxon>
        <taxon>Kwoniella</taxon>
    </lineage>
</organism>
<dbReference type="VEuPathDB" id="FungiDB:I303_07477"/>
<feature type="transmembrane region" description="Helical" evidence="14">
    <location>
        <begin position="485"/>
        <end position="505"/>
    </location>
</feature>
<comment type="similarity">
    <text evidence="3 14">Belongs to the very long-chain fatty acids dehydratase HACD family.</text>
</comment>
<keyword evidence="14" id="KW-0256">Endoplasmic reticulum</keyword>
<dbReference type="PANTHER" id="PTHR11035">
    <property type="entry name" value="VERY-LONG-CHAIN (3R)-3-HYDROXYACYL-COA DEHYDRATASE"/>
    <property type="match status" value="1"/>
</dbReference>
<evidence type="ECO:0000256" key="11">
    <source>
        <dbReference type="ARBA" id="ARBA00023160"/>
    </source>
</evidence>
<evidence type="ECO:0000256" key="15">
    <source>
        <dbReference type="SAM" id="MobiDB-lite"/>
    </source>
</evidence>
<sequence length="530" mass="58648">MTTTPFSSRSSSHQACQNINHLTPEFVVKVLSPAARSQGYLAFGCIYCLSVCLHIGFIADNADTPSFHPQAQEKGNYTSTQSARAGSSASSTSLPSVAPPTLDQPGPATPNKDQPNHSTNEPSVTPIYSRFSPSASLANIRETLPLTPSSLNSKDHCPTTPSPSPGRKGKVPQSLKESQASRPARSHSITPKTDFTNRELDNMSAKAQSQAPAKERVEQEKERVARKGQDVKSGLIPIKIYLLAYNALSALLWANLLMITVTFMFTPRSTLQQTAGQSSFLTRVFTSSTSSSKIKPLNQLINHLSGSYDFKNLGWYTKYTQSLAVLEVVHTALGLVRSPLGTVFSQVFSRVWTVWGVVEAVPEVSHSSPLFTTMLFAWSFTEVIRYTYYFLNLLQIQSPILNWLRYTTFIPLYPLGASSEAFLAFSTLPPFSFFKPAISTFISNLPPKARELLLKTTLGRNILWSLAKSNVKQGVSTQSWGPLEVFRLVMFFVWWPSLYFLYTYMFKQRRKVLGKGRGKGKVVGGANKAR</sequence>
<keyword evidence="8 14" id="KW-1133">Transmembrane helix</keyword>
<evidence type="ECO:0000256" key="6">
    <source>
        <dbReference type="ARBA" id="ARBA00022692"/>
    </source>
</evidence>
<dbReference type="GO" id="GO:0030497">
    <property type="term" value="P:fatty acid elongation"/>
    <property type="evidence" value="ECO:0007669"/>
    <property type="project" value="TreeGrafter"/>
</dbReference>
<comment type="function">
    <text evidence="14">Catalyzes the third of the four reactions of the long-chain fatty acids elongation cycle. This endoplasmic reticulum-bound enzymatic process, allows the addition of two carbons to the chain of long- and very long-chain fatty acids/VLCFAs per cycle. This enzyme catalyzes the dehydration of the 3-hydroxyacyl-CoA intermediate into trans-2,3-enoyl-CoA, within each cycle of fatty acid elongation. Thereby, it participates to the production of VLCFAs of different chain lengths that are involved in multiple biological processes as precursors of membrane lipids and lipid mediators.</text>
</comment>
<dbReference type="EMBL" id="KI894035">
    <property type="protein sequence ID" value="OBR82710.1"/>
    <property type="molecule type" value="Genomic_DNA"/>
</dbReference>
<keyword evidence="11 14" id="KW-0275">Fatty acid biosynthesis</keyword>
<evidence type="ECO:0000256" key="5">
    <source>
        <dbReference type="ARBA" id="ARBA00022516"/>
    </source>
</evidence>
<accession>A0A1A5ZY16</accession>
<evidence type="ECO:0000256" key="1">
    <source>
        <dbReference type="ARBA" id="ARBA00004141"/>
    </source>
</evidence>
<dbReference type="Pfam" id="PF04387">
    <property type="entry name" value="PTPLA"/>
    <property type="match status" value="1"/>
</dbReference>
<comment type="subcellular location">
    <subcellularLocation>
        <location evidence="14">Endoplasmic reticulum membrane</location>
        <topology evidence="14">Multi-pass membrane protein</topology>
    </subcellularLocation>
    <subcellularLocation>
        <location evidence="1">Membrane</location>
        <topology evidence="1">Multi-pass membrane protein</topology>
    </subcellularLocation>
</comment>
<dbReference type="AlphaFoldDB" id="A0A1A5ZY16"/>
<evidence type="ECO:0000256" key="13">
    <source>
        <dbReference type="ARBA" id="ARBA00036671"/>
    </source>
</evidence>
<dbReference type="GO" id="GO:0005789">
    <property type="term" value="C:endoplasmic reticulum membrane"/>
    <property type="evidence" value="ECO:0007669"/>
    <property type="project" value="UniProtKB-SubCell"/>
</dbReference>
<comment type="caution">
    <text evidence="14">Lacks conserved residue(s) required for the propagation of feature annotation.</text>
</comment>
<dbReference type="GO" id="GO:0102158">
    <property type="term" value="F:very-long-chain (3R)-3-hydroxyacyl-CoA dehydratase activity"/>
    <property type="evidence" value="ECO:0007669"/>
    <property type="project" value="UniProtKB-EC"/>
</dbReference>
<reference evidence="16" key="1">
    <citation type="submission" date="2013-07" db="EMBL/GenBank/DDBJ databases">
        <title>The Genome Sequence of Cryptococcus dejecticola CBS10117.</title>
        <authorList>
            <consortium name="The Broad Institute Genome Sequencing Platform"/>
            <person name="Cuomo C."/>
            <person name="Litvintseva A."/>
            <person name="Chen Y."/>
            <person name="Heitman J."/>
            <person name="Sun S."/>
            <person name="Springer D."/>
            <person name="Dromer F."/>
            <person name="Young S.K."/>
            <person name="Zeng Q."/>
            <person name="Gargeya S."/>
            <person name="Fitzgerald M."/>
            <person name="Abouelleil A."/>
            <person name="Alvarado L."/>
            <person name="Berlin A.M."/>
            <person name="Chapman S.B."/>
            <person name="Dewar J."/>
            <person name="Goldberg J."/>
            <person name="Griggs A."/>
            <person name="Gujja S."/>
            <person name="Hansen M."/>
            <person name="Howarth C."/>
            <person name="Imamovic A."/>
            <person name="Larimer J."/>
            <person name="McCowan C."/>
            <person name="Murphy C."/>
            <person name="Pearson M."/>
            <person name="Priest M."/>
            <person name="Roberts A."/>
            <person name="Saif S."/>
            <person name="Shea T."/>
            <person name="Sykes S."/>
            <person name="Wortman J."/>
            <person name="Nusbaum C."/>
            <person name="Birren B."/>
        </authorList>
    </citation>
    <scope>NUCLEOTIDE SEQUENCE [LARGE SCALE GENOMIC DNA]</scope>
    <source>
        <strain evidence="16">CBS 10117</strain>
    </source>
</reference>
<protein>
    <recommendedName>
        <fullName evidence="4 14">Very-long-chain (3R)-3-hydroxyacyl-CoA dehydratase</fullName>
        <ecNumber evidence="4 14">4.2.1.134</ecNumber>
    </recommendedName>
</protein>
<feature type="transmembrane region" description="Helical" evidence="14">
    <location>
        <begin position="242"/>
        <end position="265"/>
    </location>
</feature>
<comment type="pathway">
    <text evidence="2 14">Lipid metabolism; fatty acid biosynthesis.</text>
</comment>
<evidence type="ECO:0000256" key="9">
    <source>
        <dbReference type="ARBA" id="ARBA00023098"/>
    </source>
</evidence>
<dbReference type="GO" id="GO:0030148">
    <property type="term" value="P:sphingolipid biosynthetic process"/>
    <property type="evidence" value="ECO:0007669"/>
    <property type="project" value="TreeGrafter"/>
</dbReference>
<evidence type="ECO:0000313" key="16">
    <source>
        <dbReference type="EMBL" id="OBR82710.1"/>
    </source>
</evidence>
<evidence type="ECO:0000256" key="3">
    <source>
        <dbReference type="ARBA" id="ARBA00007811"/>
    </source>
</evidence>
<dbReference type="GO" id="GO:0042761">
    <property type="term" value="P:very long-chain fatty acid biosynthetic process"/>
    <property type="evidence" value="ECO:0007669"/>
    <property type="project" value="TreeGrafter"/>
</dbReference>
<dbReference type="EC" id="4.2.1.134" evidence="4 14"/>
<keyword evidence="5 14" id="KW-0444">Lipid biosynthesis</keyword>
<gene>
    <name evidence="16" type="ORF">I303_07477</name>
</gene>
<evidence type="ECO:0000256" key="4">
    <source>
        <dbReference type="ARBA" id="ARBA00013122"/>
    </source>
</evidence>
<keyword evidence="6 14" id="KW-0812">Transmembrane</keyword>
<feature type="region of interest" description="Disordered" evidence="15">
    <location>
        <begin position="146"/>
        <end position="228"/>
    </location>
</feature>
<feature type="region of interest" description="Disordered" evidence="15">
    <location>
        <begin position="69"/>
        <end position="129"/>
    </location>
</feature>
<keyword evidence="10 14" id="KW-0472">Membrane</keyword>
<evidence type="ECO:0000256" key="2">
    <source>
        <dbReference type="ARBA" id="ARBA00005194"/>
    </source>
</evidence>
<dbReference type="UniPathway" id="UPA00094"/>
<feature type="compositionally biased region" description="Polar residues" evidence="15">
    <location>
        <begin position="111"/>
        <end position="123"/>
    </location>
</feature>
<feature type="compositionally biased region" description="Polar residues" evidence="15">
    <location>
        <begin position="175"/>
        <end position="194"/>
    </location>
</feature>
<proteinExistence type="inferred from homology"/>
<keyword evidence="12 14" id="KW-0456">Lyase</keyword>
<keyword evidence="7 14" id="KW-0276">Fatty acid metabolism</keyword>
<evidence type="ECO:0000256" key="7">
    <source>
        <dbReference type="ARBA" id="ARBA00022832"/>
    </source>
</evidence>
<dbReference type="OrthoDB" id="46988at2759"/>